<keyword evidence="2" id="KW-1185">Reference proteome</keyword>
<reference key="1">
    <citation type="submission" date="2007-01" db="EMBL/GenBank/DDBJ databases">
        <title>The Genome Sequence of Puccinia graminis f. sp. tritici Strain CRL 75-36-700-3.</title>
        <authorList>
            <consortium name="The Broad Institute Genome Sequencing Platform"/>
            <person name="Birren B."/>
            <person name="Lander E."/>
            <person name="Galagan J."/>
            <person name="Nusbaum C."/>
            <person name="Devon K."/>
            <person name="Cuomo C."/>
            <person name="Jaffe D."/>
            <person name="Butler J."/>
            <person name="Alvarez P."/>
            <person name="Gnerre S."/>
            <person name="Grabherr M."/>
            <person name="Mauceli E."/>
            <person name="Brockman W."/>
            <person name="Young S."/>
            <person name="LaButti K."/>
            <person name="Sykes S."/>
            <person name="DeCaprio D."/>
            <person name="Crawford M."/>
            <person name="Koehrsen M."/>
            <person name="Engels R."/>
            <person name="Montgomery P."/>
            <person name="Pearson M."/>
            <person name="Howarth C."/>
            <person name="Larson L."/>
            <person name="White J."/>
            <person name="Zeng Q."/>
            <person name="Kodira C."/>
            <person name="Yandava C."/>
            <person name="Alvarado L."/>
            <person name="O'Leary S."/>
            <person name="Szabo L."/>
            <person name="Dean R."/>
            <person name="Schein J."/>
        </authorList>
    </citation>
    <scope>NUCLEOTIDE SEQUENCE</scope>
    <source>
        <strain>CRL 75-36-700-3</strain>
    </source>
</reference>
<dbReference type="Gene3D" id="3.60.130.30">
    <property type="match status" value="1"/>
</dbReference>
<reference evidence="2" key="2">
    <citation type="journal article" date="2011" name="Proc. Natl. Acad. Sci. U.S.A.">
        <title>Obligate biotrophy features unraveled by the genomic analysis of rust fungi.</title>
        <authorList>
            <person name="Duplessis S."/>
            <person name="Cuomo C.A."/>
            <person name="Lin Y.-C."/>
            <person name="Aerts A."/>
            <person name="Tisserant E."/>
            <person name="Veneault-Fourrey C."/>
            <person name="Joly D.L."/>
            <person name="Hacquard S."/>
            <person name="Amselem J."/>
            <person name="Cantarel B.L."/>
            <person name="Chiu R."/>
            <person name="Coutinho P.M."/>
            <person name="Feau N."/>
            <person name="Field M."/>
            <person name="Frey P."/>
            <person name="Gelhaye E."/>
            <person name="Goldberg J."/>
            <person name="Grabherr M.G."/>
            <person name="Kodira C.D."/>
            <person name="Kohler A."/>
            <person name="Kuees U."/>
            <person name="Lindquist E.A."/>
            <person name="Lucas S.M."/>
            <person name="Mago R."/>
            <person name="Mauceli E."/>
            <person name="Morin E."/>
            <person name="Murat C."/>
            <person name="Pangilinan J.L."/>
            <person name="Park R."/>
            <person name="Pearson M."/>
            <person name="Quesneville H."/>
            <person name="Rouhier N."/>
            <person name="Sakthikumar S."/>
            <person name="Salamov A.A."/>
            <person name="Schmutz J."/>
            <person name="Selles B."/>
            <person name="Shapiro H."/>
            <person name="Tanguay P."/>
            <person name="Tuskan G.A."/>
            <person name="Henrissat B."/>
            <person name="Van de Peer Y."/>
            <person name="Rouze P."/>
            <person name="Ellis J.G."/>
            <person name="Dodds P.N."/>
            <person name="Schein J.E."/>
            <person name="Zhong S."/>
            <person name="Hamelin R.C."/>
            <person name="Grigoriev I.V."/>
            <person name="Szabo L.J."/>
            <person name="Martin F."/>
        </authorList>
    </citation>
    <scope>NUCLEOTIDE SEQUENCE [LARGE SCALE GENOMIC DNA]</scope>
    <source>
        <strain evidence="2">CRL 75-36-700-3 / race SCCL</strain>
    </source>
</reference>
<dbReference type="VEuPathDB" id="FungiDB:PGTG_18923"/>
<dbReference type="GeneID" id="10543302"/>
<sequence>MASQPMRGSDYTPDDIDTLVRQLCKFLHRQHGEHHSVVVDFDVMAVFLMQEMGPKLHIRKIVLLLLQQFESVISPTKKPNTSSPPQTSIQSQLLQAAEAVYTRIQDYDDGLSTSKPFCLRYPTYSAVLEHSKAMQNQCDILPNDRMVVLLDEAGVCVGVGVPPNPASSGRHMKPDIRAKMTLDDTVSTSSWDTLDGAAKSKGMHDLKIKITKKQIDLDELQGYKSLWRTKPFTSLLPNPLRESQNTLDVQAMAKFRNEITYYSKLSLWINKAFLPKAASIAEDAITYLKQHGSDLLRDNLANEKNLIIASRTISVNHQVHTHRDKKNALLFDSACFFGNHNGGEFLLPTLGVAYPGLHGYSFHGPLRILLHGVARFHFPANLHEPPRRYSVAFWSRASSFAAVARDSADRDGKKVKTFSSTCVAQYES</sequence>
<dbReference type="RefSeq" id="XP_003337928.2">
    <property type="nucleotide sequence ID" value="XM_003337880.2"/>
</dbReference>
<dbReference type="InParanoid" id="E3LAD4"/>
<dbReference type="EMBL" id="DS178396">
    <property type="protein sequence ID" value="EFP93509.2"/>
    <property type="molecule type" value="Genomic_DNA"/>
</dbReference>
<dbReference type="AlphaFoldDB" id="E3LAD4"/>
<dbReference type="HOGENOM" id="CLU_046890_0_0_1"/>
<proteinExistence type="predicted"/>
<dbReference type="OrthoDB" id="2505020at2759"/>
<dbReference type="KEGG" id="pgr:PGTG_18923"/>
<gene>
    <name evidence="1" type="ORF">PGTG_18923</name>
</gene>
<dbReference type="Proteomes" id="UP000008783">
    <property type="component" value="Unassembled WGS sequence"/>
</dbReference>
<accession>E3LAD4</accession>
<evidence type="ECO:0000313" key="1">
    <source>
        <dbReference type="EMBL" id="EFP93509.2"/>
    </source>
</evidence>
<evidence type="ECO:0000313" key="2">
    <source>
        <dbReference type="Proteomes" id="UP000008783"/>
    </source>
</evidence>
<organism evidence="1 2">
    <name type="scientific">Puccinia graminis f. sp. tritici (strain CRL 75-36-700-3 / race SCCL)</name>
    <name type="common">Black stem rust fungus</name>
    <dbReference type="NCBI Taxonomy" id="418459"/>
    <lineage>
        <taxon>Eukaryota</taxon>
        <taxon>Fungi</taxon>
        <taxon>Dikarya</taxon>
        <taxon>Basidiomycota</taxon>
        <taxon>Pucciniomycotina</taxon>
        <taxon>Pucciniomycetes</taxon>
        <taxon>Pucciniales</taxon>
        <taxon>Pucciniaceae</taxon>
        <taxon>Puccinia</taxon>
    </lineage>
</organism>
<protein>
    <submittedName>
        <fullName evidence="1">Uncharacterized protein</fullName>
    </submittedName>
</protein>
<name>E3LAD4_PUCGT</name>